<feature type="compositionally biased region" description="Polar residues" evidence="1">
    <location>
        <begin position="104"/>
        <end position="124"/>
    </location>
</feature>
<reference evidence="2 3" key="1">
    <citation type="journal article" date="2011" name="J. Bacteriol.">
        <title>Draft genome sequence of Sporolactobacillus inulinus strain CASD, an efficient D-lactic acid-producing bacterium with high-concentration lactate tolerance capability.</title>
        <authorList>
            <person name="Yu B."/>
            <person name="Su F."/>
            <person name="Wang L."/>
            <person name="Xu K."/>
            <person name="Zhao B."/>
            <person name="Xu P."/>
        </authorList>
    </citation>
    <scope>NUCLEOTIDE SEQUENCE [LARGE SCALE GENOMIC DNA]</scope>
    <source>
        <strain evidence="2 3">CASD</strain>
    </source>
</reference>
<evidence type="ECO:0000313" key="2">
    <source>
        <dbReference type="EMBL" id="KLI03020.1"/>
    </source>
</evidence>
<protein>
    <recommendedName>
        <fullName evidence="4">YmaF family protein</fullName>
    </recommendedName>
</protein>
<feature type="region of interest" description="Disordered" evidence="1">
    <location>
        <begin position="100"/>
        <end position="124"/>
    </location>
</feature>
<gene>
    <name evidence="2" type="ORF">SINU_04965</name>
</gene>
<dbReference type="EMBL" id="AFVQ02000059">
    <property type="protein sequence ID" value="KLI03020.1"/>
    <property type="molecule type" value="Genomic_DNA"/>
</dbReference>
<dbReference type="AlphaFoldDB" id="A0A0U1QQG4"/>
<name>A0A0U1QQG4_9BACL</name>
<dbReference type="STRING" id="1069536.SINU_04965"/>
<dbReference type="InterPro" id="IPR024307">
    <property type="entry name" value="YmaF"/>
</dbReference>
<sequence>MEIPVTGFVFHADDSDPLHSHQLFITSWDGVPIHVHQFRGITSFDAGHRHQYAGTTEPAPSGIPHTHRYFTVTSVDDGHRHQVSGVTGPAIPLPNGGHYHEFRGTTSVSGVNPHTHQYSGQTSL</sequence>
<organism evidence="2 3">
    <name type="scientific">Sporolactobacillus inulinus CASD</name>
    <dbReference type="NCBI Taxonomy" id="1069536"/>
    <lineage>
        <taxon>Bacteria</taxon>
        <taxon>Bacillati</taxon>
        <taxon>Bacillota</taxon>
        <taxon>Bacilli</taxon>
        <taxon>Bacillales</taxon>
        <taxon>Sporolactobacillaceae</taxon>
        <taxon>Sporolactobacillus</taxon>
    </lineage>
</organism>
<dbReference type="Proteomes" id="UP000035553">
    <property type="component" value="Unassembled WGS sequence"/>
</dbReference>
<accession>A0A0U1QQG4</accession>
<evidence type="ECO:0000256" key="1">
    <source>
        <dbReference type="SAM" id="MobiDB-lite"/>
    </source>
</evidence>
<dbReference type="OrthoDB" id="1682334at2"/>
<comment type="caution">
    <text evidence="2">The sequence shown here is derived from an EMBL/GenBank/DDBJ whole genome shotgun (WGS) entry which is preliminary data.</text>
</comment>
<evidence type="ECO:0000313" key="3">
    <source>
        <dbReference type="Proteomes" id="UP000035553"/>
    </source>
</evidence>
<keyword evidence="3" id="KW-1185">Reference proteome</keyword>
<dbReference type="Pfam" id="PF12788">
    <property type="entry name" value="YmaF"/>
    <property type="match status" value="1"/>
</dbReference>
<proteinExistence type="predicted"/>
<dbReference type="RefSeq" id="WP_010026675.1">
    <property type="nucleotide sequence ID" value="NZ_AFVQ02000059.1"/>
</dbReference>
<evidence type="ECO:0008006" key="4">
    <source>
        <dbReference type="Google" id="ProtNLM"/>
    </source>
</evidence>